<organism evidence="2">
    <name type="scientific">bioreactor metagenome</name>
    <dbReference type="NCBI Taxonomy" id="1076179"/>
    <lineage>
        <taxon>unclassified sequences</taxon>
        <taxon>metagenomes</taxon>
        <taxon>ecological metagenomes</taxon>
    </lineage>
</organism>
<accession>A0A644Z455</accession>
<evidence type="ECO:0000313" key="2">
    <source>
        <dbReference type="EMBL" id="MPM35349.1"/>
    </source>
</evidence>
<proteinExistence type="predicted"/>
<feature type="compositionally biased region" description="Basic and acidic residues" evidence="1">
    <location>
        <begin position="60"/>
        <end position="71"/>
    </location>
</feature>
<sequence length="510" mass="57125">MKFKRNNGLLLAVVSVFLLTAMLLTVVACSNIDSKKSATKTAAENNSDPITSTNDPSDTEMSRENIPDKLPEDLDYEGATVNMYCRDNWAGEFYAENYDNEIVNDALYERKEAVETRLKVVLKVTAIGDNYKSAETIKNIALSGSNECDISSIRMYEAYGLILDKVFKNLHETQYIDFKAPWWSQGLIKASTVGNDKLYLLIGSIATSSISRMQGVFFNKGVYEKYISTNPDELYQTVIDRKWTLDKLVSLSKQVHDDVNGDGQKDKGDIYGYGASPCANQAASINGVEIQFSKFNQDGYPEFVLNNEHTVEAISKLYDVMWNNEGAYITAASQTGLDELTDKFRNGTLMFLNESVEDLATYRELDDDYAILPMPMLDEDQGEYCTQVSEGASAFGVPASAADPDMSSAVMEALAAEGYRKLIPKYYEEVLKCAYARDNYLAQMLDIMSSTVYFDFVFLYGAQFDNIGNFIPVNLLKKENAGFASEYDKVDDMYKNKLDEIVAIYSKNNP</sequence>
<evidence type="ECO:0000256" key="1">
    <source>
        <dbReference type="SAM" id="MobiDB-lite"/>
    </source>
</evidence>
<protein>
    <submittedName>
        <fullName evidence="2">Uncharacterized protein</fullName>
    </submittedName>
</protein>
<feature type="region of interest" description="Disordered" evidence="1">
    <location>
        <begin position="38"/>
        <end position="71"/>
    </location>
</feature>
<dbReference type="PROSITE" id="PS51257">
    <property type="entry name" value="PROKAR_LIPOPROTEIN"/>
    <property type="match status" value="1"/>
</dbReference>
<dbReference type="Gene3D" id="3.40.190.10">
    <property type="entry name" value="Periplasmic binding protein-like II"/>
    <property type="match status" value="1"/>
</dbReference>
<dbReference type="SUPFAM" id="SSF53850">
    <property type="entry name" value="Periplasmic binding protein-like II"/>
    <property type="match status" value="1"/>
</dbReference>
<gene>
    <name evidence="2" type="ORF">SDC9_81940</name>
</gene>
<name>A0A644Z455_9ZZZZ</name>
<reference evidence="2" key="1">
    <citation type="submission" date="2019-08" db="EMBL/GenBank/DDBJ databases">
        <authorList>
            <person name="Kucharzyk K."/>
            <person name="Murdoch R.W."/>
            <person name="Higgins S."/>
            <person name="Loffler F."/>
        </authorList>
    </citation>
    <scope>NUCLEOTIDE SEQUENCE</scope>
</reference>
<dbReference type="AlphaFoldDB" id="A0A644Z455"/>
<comment type="caution">
    <text evidence="2">The sequence shown here is derived from an EMBL/GenBank/DDBJ whole genome shotgun (WGS) entry which is preliminary data.</text>
</comment>
<feature type="compositionally biased region" description="Polar residues" evidence="1">
    <location>
        <begin position="39"/>
        <end position="56"/>
    </location>
</feature>
<dbReference type="EMBL" id="VSSQ01007259">
    <property type="protein sequence ID" value="MPM35349.1"/>
    <property type="molecule type" value="Genomic_DNA"/>
</dbReference>